<feature type="domain" description="Major facilitator superfamily (MFS) profile" evidence="9">
    <location>
        <begin position="1"/>
        <end position="204"/>
    </location>
</feature>
<dbReference type="PROSITE" id="PS50850">
    <property type="entry name" value="MFS"/>
    <property type="match status" value="1"/>
</dbReference>
<dbReference type="EMBL" id="CAEKDK010000001">
    <property type="protein sequence ID" value="CAB4265724.1"/>
    <property type="molecule type" value="Genomic_DNA"/>
</dbReference>
<dbReference type="InterPro" id="IPR020846">
    <property type="entry name" value="MFS_dom"/>
</dbReference>
<sequence>MPIPQEPAGAITEVDHPHGSKSANANRGKAEEVMVGGKVAFGGISSSNVATCGLGAVQVIATGVTTWLVDKAGRRLLLIISSAGMTVSLLIVAVAFFLKDLVATDSNFFSILGIITVVGVVAMVLFFSLGVGAIPWIIMSEILPVNIKGLAGSIATLANWFISWVVTMTANLLLEWSSGGTFTIYMLVSAFTVVFVTIWVPETKGRTLEEIQFSFR</sequence>
<comment type="similarity">
    <text evidence="2">Belongs to the major facilitator superfamily. Sugar transporter (TC 2.A.1.1) family.</text>
</comment>
<dbReference type="GO" id="GO:0000325">
    <property type="term" value="C:plant-type vacuole"/>
    <property type="evidence" value="ECO:0007669"/>
    <property type="project" value="TreeGrafter"/>
</dbReference>
<feature type="transmembrane region" description="Helical" evidence="8">
    <location>
        <begin position="110"/>
        <end position="138"/>
    </location>
</feature>
<evidence type="ECO:0000259" key="9">
    <source>
        <dbReference type="PROSITE" id="PS50850"/>
    </source>
</evidence>
<dbReference type="AlphaFoldDB" id="A0A6J5TQD5"/>
<name>A0A6J5TQD5_PRUAR</name>
<accession>A0A6J5TQD5</accession>
<evidence type="ECO:0000256" key="5">
    <source>
        <dbReference type="ARBA" id="ARBA00022989"/>
    </source>
</evidence>
<evidence type="ECO:0000256" key="1">
    <source>
        <dbReference type="ARBA" id="ARBA00004141"/>
    </source>
</evidence>
<evidence type="ECO:0000256" key="2">
    <source>
        <dbReference type="ARBA" id="ARBA00010992"/>
    </source>
</evidence>
<dbReference type="InterPro" id="IPR036259">
    <property type="entry name" value="MFS_trans_sf"/>
</dbReference>
<evidence type="ECO:0000313" key="11">
    <source>
        <dbReference type="Proteomes" id="UP000507222"/>
    </source>
</evidence>
<feature type="transmembrane region" description="Helical" evidence="8">
    <location>
        <begin position="48"/>
        <end position="69"/>
    </location>
</feature>
<protein>
    <recommendedName>
        <fullName evidence="9">Major facilitator superfamily (MFS) profile domain-containing protein</fullName>
    </recommendedName>
</protein>
<proteinExistence type="inferred from homology"/>
<reference evidence="10 11" key="1">
    <citation type="submission" date="2020-05" db="EMBL/GenBank/DDBJ databases">
        <authorList>
            <person name="Campoy J."/>
            <person name="Schneeberger K."/>
            <person name="Spophaly S."/>
        </authorList>
    </citation>
    <scope>NUCLEOTIDE SEQUENCE [LARGE SCALE GENOMIC DNA]</scope>
    <source>
        <strain evidence="10">PruArmRojPasFocal</strain>
    </source>
</reference>
<dbReference type="Pfam" id="PF00083">
    <property type="entry name" value="Sugar_tr"/>
    <property type="match status" value="1"/>
</dbReference>
<evidence type="ECO:0000256" key="7">
    <source>
        <dbReference type="SAM" id="MobiDB-lite"/>
    </source>
</evidence>
<gene>
    <name evidence="10" type="ORF">CURHAP_LOCUS7904</name>
</gene>
<feature type="transmembrane region" description="Helical" evidence="8">
    <location>
        <begin position="76"/>
        <end position="98"/>
    </location>
</feature>
<keyword evidence="6 8" id="KW-0472">Membrane</keyword>
<organism evidence="10 11">
    <name type="scientific">Prunus armeniaca</name>
    <name type="common">Apricot</name>
    <name type="synonym">Armeniaca vulgaris</name>
    <dbReference type="NCBI Taxonomy" id="36596"/>
    <lineage>
        <taxon>Eukaryota</taxon>
        <taxon>Viridiplantae</taxon>
        <taxon>Streptophyta</taxon>
        <taxon>Embryophyta</taxon>
        <taxon>Tracheophyta</taxon>
        <taxon>Spermatophyta</taxon>
        <taxon>Magnoliopsida</taxon>
        <taxon>eudicotyledons</taxon>
        <taxon>Gunneridae</taxon>
        <taxon>Pentapetalae</taxon>
        <taxon>rosids</taxon>
        <taxon>fabids</taxon>
        <taxon>Rosales</taxon>
        <taxon>Rosaceae</taxon>
        <taxon>Amygdaloideae</taxon>
        <taxon>Amygdaleae</taxon>
        <taxon>Prunus</taxon>
    </lineage>
</organism>
<evidence type="ECO:0000256" key="4">
    <source>
        <dbReference type="ARBA" id="ARBA00022692"/>
    </source>
</evidence>
<evidence type="ECO:0000256" key="8">
    <source>
        <dbReference type="SAM" id="Phobius"/>
    </source>
</evidence>
<feature type="region of interest" description="Disordered" evidence="7">
    <location>
        <begin position="1"/>
        <end position="27"/>
    </location>
</feature>
<dbReference type="PANTHER" id="PTHR48021">
    <property type="match status" value="1"/>
</dbReference>
<dbReference type="PANTHER" id="PTHR48021:SF23">
    <property type="entry name" value="SUGAR TRANSPORTER ERD6-LIKE 6"/>
    <property type="match status" value="1"/>
</dbReference>
<dbReference type="GO" id="GO:0016020">
    <property type="term" value="C:membrane"/>
    <property type="evidence" value="ECO:0007669"/>
    <property type="project" value="UniProtKB-SubCell"/>
</dbReference>
<keyword evidence="3" id="KW-0762">Sugar transport</keyword>
<keyword evidence="5 8" id="KW-1133">Transmembrane helix</keyword>
<dbReference type="InterPro" id="IPR005828">
    <property type="entry name" value="MFS_sugar_transport-like"/>
</dbReference>
<comment type="subcellular location">
    <subcellularLocation>
        <location evidence="1">Membrane</location>
        <topology evidence="1">Multi-pass membrane protein</topology>
    </subcellularLocation>
</comment>
<feature type="transmembrane region" description="Helical" evidence="8">
    <location>
        <begin position="150"/>
        <end position="170"/>
    </location>
</feature>
<dbReference type="Proteomes" id="UP000507222">
    <property type="component" value="Unassembled WGS sequence"/>
</dbReference>
<keyword evidence="3" id="KW-0813">Transport</keyword>
<dbReference type="InterPro" id="IPR050549">
    <property type="entry name" value="MFS_Trehalose_Transporter"/>
</dbReference>
<evidence type="ECO:0000313" key="10">
    <source>
        <dbReference type="EMBL" id="CAB4265724.1"/>
    </source>
</evidence>
<dbReference type="GO" id="GO:0022857">
    <property type="term" value="F:transmembrane transporter activity"/>
    <property type="evidence" value="ECO:0007669"/>
    <property type="project" value="InterPro"/>
</dbReference>
<dbReference type="Gene3D" id="1.20.1250.20">
    <property type="entry name" value="MFS general substrate transporter like domains"/>
    <property type="match status" value="1"/>
</dbReference>
<dbReference type="SUPFAM" id="SSF103473">
    <property type="entry name" value="MFS general substrate transporter"/>
    <property type="match status" value="1"/>
</dbReference>
<evidence type="ECO:0000256" key="3">
    <source>
        <dbReference type="ARBA" id="ARBA00022597"/>
    </source>
</evidence>
<keyword evidence="4 8" id="KW-0812">Transmembrane</keyword>
<evidence type="ECO:0000256" key="6">
    <source>
        <dbReference type="ARBA" id="ARBA00023136"/>
    </source>
</evidence>
<feature type="transmembrane region" description="Helical" evidence="8">
    <location>
        <begin position="182"/>
        <end position="200"/>
    </location>
</feature>